<keyword evidence="9" id="KW-0067">ATP-binding</keyword>
<dbReference type="AlphaFoldDB" id="A0A0T6B951"/>
<evidence type="ECO:0000256" key="2">
    <source>
        <dbReference type="ARBA" id="ARBA00006234"/>
    </source>
</evidence>
<dbReference type="InterPro" id="IPR008271">
    <property type="entry name" value="Ser/Thr_kinase_AS"/>
</dbReference>
<comment type="similarity">
    <text evidence="2">Belongs to the protein kinase superfamily. CAMK Ser/Thr protein kinase family. SNF1 subfamily.</text>
</comment>
<dbReference type="GO" id="GO:0008289">
    <property type="term" value="F:lipid binding"/>
    <property type="evidence" value="ECO:0007669"/>
    <property type="project" value="UniProtKB-KW"/>
</dbReference>
<evidence type="ECO:0000256" key="14">
    <source>
        <dbReference type="ARBA" id="ARBA00048679"/>
    </source>
</evidence>
<dbReference type="PANTHER" id="PTHR24346">
    <property type="entry name" value="MAP/MICROTUBULE AFFINITY-REGULATING KINASE"/>
    <property type="match status" value="1"/>
</dbReference>
<dbReference type="InterPro" id="IPR011009">
    <property type="entry name" value="Kinase-like_dom_sf"/>
</dbReference>
<dbReference type="EC" id="2.7.11.1" evidence="3"/>
<dbReference type="SMART" id="SM00220">
    <property type="entry name" value="S_TKc"/>
    <property type="match status" value="1"/>
</dbReference>
<dbReference type="InterPro" id="IPR001772">
    <property type="entry name" value="KA1_dom"/>
</dbReference>
<keyword evidence="5" id="KW-0723">Serine/threonine-protein kinase</keyword>
<dbReference type="InterPro" id="IPR028375">
    <property type="entry name" value="KA1/Ssp2_C"/>
</dbReference>
<dbReference type="GO" id="GO:0005524">
    <property type="term" value="F:ATP binding"/>
    <property type="evidence" value="ECO:0007669"/>
    <property type="project" value="UniProtKB-KW"/>
</dbReference>
<dbReference type="GO" id="GO:0004674">
    <property type="term" value="F:protein serine/threonine kinase activity"/>
    <property type="evidence" value="ECO:0007669"/>
    <property type="project" value="UniProtKB-KW"/>
</dbReference>
<dbReference type="PROSITE" id="PS00108">
    <property type="entry name" value="PROTEIN_KINASE_ST"/>
    <property type="match status" value="1"/>
</dbReference>
<dbReference type="Pfam" id="PF21594">
    <property type="entry name" value="UBA_MELK"/>
    <property type="match status" value="1"/>
</dbReference>
<evidence type="ECO:0000256" key="9">
    <source>
        <dbReference type="ARBA" id="ARBA00022840"/>
    </source>
</evidence>
<evidence type="ECO:0000256" key="13">
    <source>
        <dbReference type="ARBA" id="ARBA00047899"/>
    </source>
</evidence>
<dbReference type="InterPro" id="IPR000719">
    <property type="entry name" value="Prot_kinase_dom"/>
</dbReference>
<evidence type="ECO:0000259" key="17">
    <source>
        <dbReference type="PROSITE" id="PS50032"/>
    </source>
</evidence>
<sequence>MEYCSGGELFDHIVEKNKLSEAESRMFFRQIVSAVAYIHSLGYAHRDLKPENILLDKDQNLKLIDFGLCAKPQGGMHKLLSTSCGSPTYAAPELVLGKQYLGPEVDVWAMGVLLYALMAGYLPFDDNNIDSLYKKILSGKYEEPSFMSNESKNLIRQMLQIDPHKRITVTELLSDPWVTLNVLAPVDFFPENIKSFNKECVLVLARYHGLSSEEIWKHLKKWRYDYDTATYFLLLTRKKRGLPLKLSSAAAKVPLRTNSADSVTSRKYGNSCADLSKNEHSSVSASEKKDDDTNTQTLSLPYVNNVKIEKLEKMDNGVANMLISQTVSQKNDGTPRKAQKRIRSPNLDHEYSPVPTKRASRLSTPKTPKCFRLRGKLEPNSSSRLGECSFELEICYLPNMTSSLSEKTPTKSILKNSAFKYSSPATNKQCEFQRDSHVAKVGIRRKRLRGDSWCYKKVCEEVLALTSSDIKQPIESSV</sequence>
<evidence type="ECO:0000259" key="16">
    <source>
        <dbReference type="PROSITE" id="PS50011"/>
    </source>
</evidence>
<evidence type="ECO:0000256" key="1">
    <source>
        <dbReference type="ARBA" id="ARBA00004202"/>
    </source>
</evidence>
<keyword evidence="8 18" id="KW-0418">Kinase</keyword>
<evidence type="ECO:0000256" key="8">
    <source>
        <dbReference type="ARBA" id="ARBA00022777"/>
    </source>
</evidence>
<dbReference type="PROSITE" id="PS50032">
    <property type="entry name" value="KA1"/>
    <property type="match status" value="1"/>
</dbReference>
<evidence type="ECO:0000256" key="5">
    <source>
        <dbReference type="ARBA" id="ARBA00022527"/>
    </source>
</evidence>
<dbReference type="Pfam" id="PF00069">
    <property type="entry name" value="Pkinase"/>
    <property type="match status" value="1"/>
</dbReference>
<evidence type="ECO:0000256" key="4">
    <source>
        <dbReference type="ARBA" id="ARBA00022475"/>
    </source>
</evidence>
<proteinExistence type="inferred from homology"/>
<keyword evidence="12" id="KW-0131">Cell cycle</keyword>
<dbReference type="GO" id="GO:0005886">
    <property type="term" value="C:plasma membrane"/>
    <property type="evidence" value="ECO:0007669"/>
    <property type="project" value="UniProtKB-SubCell"/>
</dbReference>
<dbReference type="CDD" id="cd14341">
    <property type="entry name" value="UBA_MELK"/>
    <property type="match status" value="1"/>
</dbReference>
<comment type="catalytic activity">
    <reaction evidence="14">
        <text>L-seryl-[protein] + ATP = O-phospho-L-seryl-[protein] + ADP + H(+)</text>
        <dbReference type="Rhea" id="RHEA:17989"/>
        <dbReference type="Rhea" id="RHEA-COMP:9863"/>
        <dbReference type="Rhea" id="RHEA-COMP:11604"/>
        <dbReference type="ChEBI" id="CHEBI:15378"/>
        <dbReference type="ChEBI" id="CHEBI:29999"/>
        <dbReference type="ChEBI" id="CHEBI:30616"/>
        <dbReference type="ChEBI" id="CHEBI:83421"/>
        <dbReference type="ChEBI" id="CHEBI:456216"/>
        <dbReference type="EC" id="2.7.11.1"/>
    </reaction>
</comment>
<accession>A0A0T6B951</accession>
<dbReference type="Pfam" id="PF02149">
    <property type="entry name" value="KA1"/>
    <property type="match status" value="1"/>
</dbReference>
<comment type="caution">
    <text evidence="18">The sequence shown here is derived from an EMBL/GenBank/DDBJ whole genome shotgun (WGS) entry which is preliminary data.</text>
</comment>
<dbReference type="OrthoDB" id="193931at2759"/>
<dbReference type="Proteomes" id="UP000051574">
    <property type="component" value="Unassembled WGS sequence"/>
</dbReference>
<evidence type="ECO:0000256" key="7">
    <source>
        <dbReference type="ARBA" id="ARBA00022741"/>
    </source>
</evidence>
<dbReference type="SUPFAM" id="SSF103243">
    <property type="entry name" value="KA1-like"/>
    <property type="match status" value="1"/>
</dbReference>
<protein>
    <recommendedName>
        <fullName evidence="3">non-specific serine/threonine protein kinase</fullName>
        <ecNumber evidence="3">2.7.11.1</ecNumber>
    </recommendedName>
</protein>
<evidence type="ECO:0000256" key="12">
    <source>
        <dbReference type="ARBA" id="ARBA00023306"/>
    </source>
</evidence>
<evidence type="ECO:0000256" key="3">
    <source>
        <dbReference type="ARBA" id="ARBA00012513"/>
    </source>
</evidence>
<name>A0A0T6B951_9SCAR</name>
<dbReference type="InterPro" id="IPR048637">
    <property type="entry name" value="MELK_UBA"/>
</dbReference>
<feature type="compositionally biased region" description="Polar residues" evidence="15">
    <location>
        <begin position="259"/>
        <end position="268"/>
    </location>
</feature>
<dbReference type="Gene3D" id="3.30.310.80">
    <property type="entry name" value="Kinase associated domain 1, KA1"/>
    <property type="match status" value="1"/>
</dbReference>
<keyword evidence="10" id="KW-0446">Lipid-binding</keyword>
<feature type="domain" description="KA1" evidence="17">
    <location>
        <begin position="381"/>
        <end position="468"/>
    </location>
</feature>
<reference evidence="18 19" key="1">
    <citation type="submission" date="2015-09" db="EMBL/GenBank/DDBJ databases">
        <title>Draft genome of the scarab beetle Oryctes borbonicus.</title>
        <authorList>
            <person name="Meyer J.M."/>
            <person name="Markov G.V."/>
            <person name="Baskaran P."/>
            <person name="Herrmann M."/>
            <person name="Sommer R.J."/>
            <person name="Roedelsperger C."/>
        </authorList>
    </citation>
    <scope>NUCLEOTIDE SEQUENCE [LARGE SCALE GENOMIC DNA]</scope>
    <source>
        <strain evidence="18">OB123</strain>
        <tissue evidence="18">Whole animal</tissue>
    </source>
</reference>
<keyword evidence="6" id="KW-0808">Transferase</keyword>
<evidence type="ECO:0000256" key="15">
    <source>
        <dbReference type="SAM" id="MobiDB-lite"/>
    </source>
</evidence>
<dbReference type="PANTHER" id="PTHR24346:SF30">
    <property type="entry name" value="MATERNAL EMBRYONIC LEUCINE ZIPPER KINASE"/>
    <property type="match status" value="1"/>
</dbReference>
<feature type="compositionally biased region" description="Basic and acidic residues" evidence="15">
    <location>
        <begin position="276"/>
        <end position="292"/>
    </location>
</feature>
<dbReference type="PROSITE" id="PS50011">
    <property type="entry name" value="PROTEIN_KINASE_DOM"/>
    <property type="match status" value="1"/>
</dbReference>
<keyword evidence="4" id="KW-1003">Cell membrane</keyword>
<dbReference type="Gene3D" id="1.10.510.10">
    <property type="entry name" value="Transferase(Phosphotransferase) domain 1"/>
    <property type="match status" value="1"/>
</dbReference>
<keyword evidence="11" id="KW-0472">Membrane</keyword>
<feature type="region of interest" description="Disordered" evidence="15">
    <location>
        <begin position="259"/>
        <end position="297"/>
    </location>
</feature>
<keyword evidence="7" id="KW-0547">Nucleotide-binding</keyword>
<gene>
    <name evidence="18" type="ORF">AMK59_4260</name>
</gene>
<evidence type="ECO:0000256" key="10">
    <source>
        <dbReference type="ARBA" id="ARBA00023121"/>
    </source>
</evidence>
<comment type="catalytic activity">
    <reaction evidence="13">
        <text>L-threonyl-[protein] + ATP = O-phospho-L-threonyl-[protein] + ADP + H(+)</text>
        <dbReference type="Rhea" id="RHEA:46608"/>
        <dbReference type="Rhea" id="RHEA-COMP:11060"/>
        <dbReference type="Rhea" id="RHEA-COMP:11605"/>
        <dbReference type="ChEBI" id="CHEBI:15378"/>
        <dbReference type="ChEBI" id="CHEBI:30013"/>
        <dbReference type="ChEBI" id="CHEBI:30616"/>
        <dbReference type="ChEBI" id="CHEBI:61977"/>
        <dbReference type="ChEBI" id="CHEBI:456216"/>
        <dbReference type="EC" id="2.7.11.1"/>
    </reaction>
</comment>
<dbReference type="FunFam" id="1.10.510.10:FF:000571">
    <property type="entry name" value="Maternal embryonic leucine zipper kinase"/>
    <property type="match status" value="1"/>
</dbReference>
<dbReference type="EMBL" id="LJIG01009095">
    <property type="protein sequence ID" value="KRT83765.1"/>
    <property type="molecule type" value="Genomic_DNA"/>
</dbReference>
<dbReference type="SUPFAM" id="SSF56112">
    <property type="entry name" value="Protein kinase-like (PK-like)"/>
    <property type="match status" value="1"/>
</dbReference>
<comment type="subcellular location">
    <subcellularLocation>
        <location evidence="1">Cell membrane</location>
        <topology evidence="1">Peripheral membrane protein</topology>
    </subcellularLocation>
</comment>
<dbReference type="GO" id="GO:0035556">
    <property type="term" value="P:intracellular signal transduction"/>
    <property type="evidence" value="ECO:0007669"/>
    <property type="project" value="TreeGrafter"/>
</dbReference>
<evidence type="ECO:0000313" key="19">
    <source>
        <dbReference type="Proteomes" id="UP000051574"/>
    </source>
</evidence>
<dbReference type="GO" id="GO:0005737">
    <property type="term" value="C:cytoplasm"/>
    <property type="evidence" value="ECO:0007669"/>
    <property type="project" value="TreeGrafter"/>
</dbReference>
<organism evidence="18 19">
    <name type="scientific">Oryctes borbonicus</name>
    <dbReference type="NCBI Taxonomy" id="1629725"/>
    <lineage>
        <taxon>Eukaryota</taxon>
        <taxon>Metazoa</taxon>
        <taxon>Ecdysozoa</taxon>
        <taxon>Arthropoda</taxon>
        <taxon>Hexapoda</taxon>
        <taxon>Insecta</taxon>
        <taxon>Pterygota</taxon>
        <taxon>Neoptera</taxon>
        <taxon>Endopterygota</taxon>
        <taxon>Coleoptera</taxon>
        <taxon>Polyphaga</taxon>
        <taxon>Scarabaeiformia</taxon>
        <taxon>Scarabaeidae</taxon>
        <taxon>Dynastinae</taxon>
        <taxon>Oryctes</taxon>
    </lineage>
</organism>
<evidence type="ECO:0000313" key="18">
    <source>
        <dbReference type="EMBL" id="KRT83765.1"/>
    </source>
</evidence>
<evidence type="ECO:0000256" key="11">
    <source>
        <dbReference type="ARBA" id="ARBA00023136"/>
    </source>
</evidence>
<evidence type="ECO:0000256" key="6">
    <source>
        <dbReference type="ARBA" id="ARBA00022679"/>
    </source>
</evidence>
<feature type="domain" description="Protein kinase" evidence="16">
    <location>
        <begin position="1"/>
        <end position="178"/>
    </location>
</feature>
<dbReference type="GO" id="GO:0106310">
    <property type="term" value="F:protein serine kinase activity"/>
    <property type="evidence" value="ECO:0007669"/>
    <property type="project" value="RHEA"/>
</dbReference>
<keyword evidence="19" id="KW-1185">Reference proteome</keyword>